<evidence type="ECO:0000313" key="1">
    <source>
        <dbReference type="EMBL" id="PVY62234.1"/>
    </source>
</evidence>
<reference evidence="1 2" key="1">
    <citation type="submission" date="2018-04" db="EMBL/GenBank/DDBJ databases">
        <title>Genomic Encyclopedia of Type Strains, Phase IV (KMG-IV): sequencing the most valuable type-strain genomes for metagenomic binning, comparative biology and taxonomic classification.</title>
        <authorList>
            <person name="Goeker M."/>
        </authorList>
    </citation>
    <scope>NUCLEOTIDE SEQUENCE [LARGE SCALE GENOMIC DNA]</scope>
    <source>
        <strain evidence="1 2">DSM 10065</strain>
    </source>
</reference>
<name>A0A2U1CMK3_9BURK</name>
<dbReference type="AlphaFoldDB" id="A0A2U1CMK3"/>
<dbReference type="EMBL" id="QEKO01000002">
    <property type="protein sequence ID" value="PVY62234.1"/>
    <property type="molecule type" value="Genomic_DNA"/>
</dbReference>
<dbReference type="Proteomes" id="UP000246145">
    <property type="component" value="Unassembled WGS sequence"/>
</dbReference>
<dbReference type="OrthoDB" id="8690186at2"/>
<sequence>MKNSDRNHLRRLLGWVRCEIGQSPDELVATVKSIAPAIGDIDDAAKRRMVEAHDKARNVPIYVRQAVKQLDRYVNKIGEVVDSPELGRIAPPEKEK</sequence>
<gene>
    <name evidence="1" type="ORF">C7440_1727</name>
</gene>
<protein>
    <submittedName>
        <fullName evidence="1">Uncharacterized protein</fullName>
    </submittedName>
</protein>
<organism evidence="1 2">
    <name type="scientific">Pusillimonas noertemannii</name>
    <dbReference type="NCBI Taxonomy" id="305977"/>
    <lineage>
        <taxon>Bacteria</taxon>
        <taxon>Pseudomonadati</taxon>
        <taxon>Pseudomonadota</taxon>
        <taxon>Betaproteobacteria</taxon>
        <taxon>Burkholderiales</taxon>
        <taxon>Alcaligenaceae</taxon>
        <taxon>Pusillimonas</taxon>
    </lineage>
</organism>
<evidence type="ECO:0000313" key="2">
    <source>
        <dbReference type="Proteomes" id="UP000246145"/>
    </source>
</evidence>
<accession>A0A2U1CMK3</accession>
<dbReference type="RefSeq" id="WP_116518220.1">
    <property type="nucleotide sequence ID" value="NZ_JACCEX010000002.1"/>
</dbReference>
<keyword evidence="2" id="KW-1185">Reference proteome</keyword>
<proteinExistence type="predicted"/>
<comment type="caution">
    <text evidence="1">The sequence shown here is derived from an EMBL/GenBank/DDBJ whole genome shotgun (WGS) entry which is preliminary data.</text>
</comment>